<dbReference type="Proteomes" id="UP000224460">
    <property type="component" value="Unassembled WGS sequence"/>
</dbReference>
<proteinExistence type="predicted"/>
<protein>
    <submittedName>
        <fullName evidence="1">Uncharacterized protein</fullName>
    </submittedName>
</protein>
<comment type="caution">
    <text evidence="1">The sequence shown here is derived from an EMBL/GenBank/DDBJ whole genome shotgun (WGS) entry which is preliminary data.</text>
</comment>
<accession>A0AC61DA61</accession>
<dbReference type="EMBL" id="PEDL01000018">
    <property type="protein sequence ID" value="PHV69785.1"/>
    <property type="molecule type" value="Genomic_DNA"/>
</dbReference>
<gene>
    <name evidence="1" type="ORF">CS063_13790</name>
</gene>
<name>A0AC61DA61_9FIRM</name>
<sequence>MDWKHLYMRGGDIVGLKQYFGDILLHKILKVNLPTGRVAGDHLYFTKDSNSKYSMYVTDQDGSLKECTYNSELDDKINILNNKNLLAKALLKINTGQMCKICCYGDSVTHGYNATTPYTTVLQEKYRKITHNDNITVVNCGHDNWTSNNGLIGIDEVMEHSPEVCILMFGINDANTNISLDTYYSNVSKMCDILNGLGVAVILMTSNPIFKLNLSFKLKAYVDCIREIALKKSLCLIDINEIFNDLFMRKIAIPLALIPDEIHPNNLGLSYIADNAIATMQSLLKVREASYFAFYNNSDVKTDITNNYSDTGMTCLKNYYYMPSYGTYFVFPFFIDKLTSILSLETLKFTNCASYNVRIDGEIVKEVNGYSANLTKNVQEQIATVGYGLHFLEVLQNDKTTTSTGTNFHLCALMTN</sequence>
<evidence type="ECO:0000313" key="2">
    <source>
        <dbReference type="Proteomes" id="UP000224460"/>
    </source>
</evidence>
<keyword evidence="2" id="KW-1185">Reference proteome</keyword>
<reference evidence="1" key="1">
    <citation type="submission" date="2017-10" db="EMBL/GenBank/DDBJ databases">
        <title>Genome sequence of cellulolytic Lachnospiraceae bacterium XHS1971 isolated from hotspring sediment.</title>
        <authorList>
            <person name="Vasudevan G."/>
            <person name="Joshi A.J."/>
            <person name="Hivarkar S."/>
            <person name="Lanjekar V.B."/>
            <person name="Dhakephalkar P.K."/>
            <person name="Dagar S."/>
        </authorList>
    </citation>
    <scope>NUCLEOTIDE SEQUENCE</scope>
    <source>
        <strain evidence="1">XHS1971</strain>
    </source>
</reference>
<evidence type="ECO:0000313" key="1">
    <source>
        <dbReference type="EMBL" id="PHV69785.1"/>
    </source>
</evidence>
<organism evidence="1 2">
    <name type="scientific">Sporanaerobium hydrogeniformans</name>
    <dbReference type="NCBI Taxonomy" id="3072179"/>
    <lineage>
        <taxon>Bacteria</taxon>
        <taxon>Bacillati</taxon>
        <taxon>Bacillota</taxon>
        <taxon>Clostridia</taxon>
        <taxon>Lachnospirales</taxon>
        <taxon>Lachnospiraceae</taxon>
        <taxon>Sporanaerobium</taxon>
    </lineage>
</organism>